<dbReference type="InterPro" id="IPR057271">
    <property type="entry name" value="YagK_YfjJ_C"/>
</dbReference>
<dbReference type="Pfam" id="PF11726">
    <property type="entry name" value="YagK_YfjJ_C"/>
    <property type="match status" value="1"/>
</dbReference>
<accession>A0A2A3LYM1</accession>
<organism evidence="2 3">
    <name type="scientific">Pseudomonas plecoglossicida</name>
    <dbReference type="NCBI Taxonomy" id="70775"/>
    <lineage>
        <taxon>Bacteria</taxon>
        <taxon>Pseudomonadati</taxon>
        <taxon>Pseudomonadota</taxon>
        <taxon>Gammaproteobacteria</taxon>
        <taxon>Pseudomonadales</taxon>
        <taxon>Pseudomonadaceae</taxon>
        <taxon>Pseudomonas</taxon>
    </lineage>
</organism>
<name>A0A2A3LYM1_PSEDL</name>
<sequence>MSSLLNNSKRQLLRHPDNANLRLYYDDTFEGFPLMVEKGPFIREYLSCLRHTIDLTLDQYPRVVAFRVDLHLPLDIELPDYAYTNQVISRFFEAFSGKIEYHRRQLRERSRYARGCKVRYVWSREVGQGGRQHYHVLILLNRDAYYGMGRLGSGRVNMISRIEESWASALGISLDNISGLVHIPKNAEYRLNRGGQPGDTDELPALFHRASYLCKMATKSYGDRQRAFDTSRG</sequence>
<evidence type="ECO:0000259" key="1">
    <source>
        <dbReference type="Pfam" id="PF11726"/>
    </source>
</evidence>
<reference evidence="2 3" key="1">
    <citation type="submission" date="2017-09" db="EMBL/GenBank/DDBJ databases">
        <authorList>
            <person name="Ehlers B."/>
            <person name="Leendertz F.H."/>
        </authorList>
    </citation>
    <scope>NUCLEOTIDE SEQUENCE [LARGE SCALE GENOMIC DNA]</scope>
    <source>
        <strain evidence="2 3">DJ-1</strain>
    </source>
</reference>
<gene>
    <name evidence="2" type="ORF">CMV24_25405</name>
</gene>
<proteinExistence type="predicted"/>
<evidence type="ECO:0000313" key="2">
    <source>
        <dbReference type="EMBL" id="PBJ92712.1"/>
    </source>
</evidence>
<dbReference type="EMBL" id="NTME01000040">
    <property type="protein sequence ID" value="PBJ92712.1"/>
    <property type="molecule type" value="Genomic_DNA"/>
</dbReference>
<protein>
    <submittedName>
        <fullName evidence="2">Inovirus Gp2 family protein</fullName>
    </submittedName>
</protein>
<dbReference type="Proteomes" id="UP000218102">
    <property type="component" value="Unassembled WGS sequence"/>
</dbReference>
<dbReference type="AlphaFoldDB" id="A0A2A3LYM1"/>
<evidence type="ECO:0000313" key="3">
    <source>
        <dbReference type="Proteomes" id="UP000218102"/>
    </source>
</evidence>
<feature type="domain" description="YagK/YfjJ C-terminal" evidence="1">
    <location>
        <begin position="57"/>
        <end position="231"/>
    </location>
</feature>
<dbReference type="RefSeq" id="WP_041505789.1">
    <property type="nucleotide sequence ID" value="NZ_CP010359.1"/>
</dbReference>
<comment type="caution">
    <text evidence="2">The sequence shown here is derived from an EMBL/GenBank/DDBJ whole genome shotgun (WGS) entry which is preliminary data.</text>
</comment>